<reference evidence="2" key="1">
    <citation type="submission" date="2022-10" db="EMBL/GenBank/DDBJ databases">
        <title>The complete genomes of actinobacterial strains from the NBC collection.</title>
        <authorList>
            <person name="Joergensen T.S."/>
            <person name="Alvarez Arevalo M."/>
            <person name="Sterndorff E.B."/>
            <person name="Faurdal D."/>
            <person name="Vuksanovic O."/>
            <person name="Mourched A.-S."/>
            <person name="Charusanti P."/>
            <person name="Shaw S."/>
            <person name="Blin K."/>
            <person name="Weber T."/>
        </authorList>
    </citation>
    <scope>NUCLEOTIDE SEQUENCE</scope>
    <source>
        <strain evidence="2">NBC_01393</strain>
    </source>
</reference>
<accession>A0AAU3I7X0</accession>
<evidence type="ECO:0008006" key="3">
    <source>
        <dbReference type="Google" id="ProtNLM"/>
    </source>
</evidence>
<evidence type="ECO:0000256" key="1">
    <source>
        <dbReference type="SAM" id="SignalP"/>
    </source>
</evidence>
<dbReference type="EMBL" id="CP109546">
    <property type="protein sequence ID" value="WTZ13582.1"/>
    <property type="molecule type" value="Genomic_DNA"/>
</dbReference>
<protein>
    <recommendedName>
        <fullName evidence="3">DUF305 domain-containing protein</fullName>
    </recommendedName>
</protein>
<gene>
    <name evidence="2" type="ORF">OG699_39780</name>
</gene>
<evidence type="ECO:0000313" key="2">
    <source>
        <dbReference type="EMBL" id="WTZ13582.1"/>
    </source>
</evidence>
<keyword evidence="1" id="KW-0732">Signal</keyword>
<organism evidence="2">
    <name type="scientific">Streptomyces sp. NBC_01393</name>
    <dbReference type="NCBI Taxonomy" id="2903851"/>
    <lineage>
        <taxon>Bacteria</taxon>
        <taxon>Bacillati</taxon>
        <taxon>Actinomycetota</taxon>
        <taxon>Actinomycetes</taxon>
        <taxon>Kitasatosporales</taxon>
        <taxon>Streptomycetaceae</taxon>
        <taxon>Streptomyces</taxon>
    </lineage>
</organism>
<dbReference type="AlphaFoldDB" id="A0AAU3I7X0"/>
<feature type="signal peptide" evidence="1">
    <location>
        <begin position="1"/>
        <end position="23"/>
    </location>
</feature>
<sequence>MRAARPATALALAALLLTACGGAGDTGNAPAPPGPASTDVARLQKLVDGAESAVSSAESDMAHD</sequence>
<dbReference type="PROSITE" id="PS51257">
    <property type="entry name" value="PROKAR_LIPOPROTEIN"/>
    <property type="match status" value="1"/>
</dbReference>
<name>A0AAU3I7X0_9ACTN</name>
<feature type="chain" id="PRO_5043771458" description="DUF305 domain-containing protein" evidence="1">
    <location>
        <begin position="24"/>
        <end position="64"/>
    </location>
</feature>
<proteinExistence type="predicted"/>